<dbReference type="SMART" id="SM00052">
    <property type="entry name" value="EAL"/>
    <property type="match status" value="1"/>
</dbReference>
<feature type="region of interest" description="Disordered" evidence="2">
    <location>
        <begin position="147"/>
        <end position="177"/>
    </location>
</feature>
<dbReference type="SUPFAM" id="SSF55073">
    <property type="entry name" value="Nucleotide cyclase"/>
    <property type="match status" value="1"/>
</dbReference>
<dbReference type="Proteomes" id="UP000199473">
    <property type="component" value="Unassembled WGS sequence"/>
</dbReference>
<dbReference type="InterPro" id="IPR029787">
    <property type="entry name" value="Nucleotide_cyclase"/>
</dbReference>
<feature type="domain" description="EAL" evidence="4">
    <location>
        <begin position="341"/>
        <end position="593"/>
    </location>
</feature>
<dbReference type="PANTHER" id="PTHR33121:SF70">
    <property type="entry name" value="SIGNALING PROTEIN YKOW"/>
    <property type="match status" value="1"/>
</dbReference>
<dbReference type="Pfam" id="PF00072">
    <property type="entry name" value="Response_reg"/>
    <property type="match status" value="1"/>
</dbReference>
<dbReference type="InterPro" id="IPR001789">
    <property type="entry name" value="Sig_transdc_resp-reg_receiver"/>
</dbReference>
<accession>A0A1I3X7D8</accession>
<gene>
    <name evidence="6" type="ORF">SAMN02745775_10124</name>
</gene>
<keyword evidence="1" id="KW-0597">Phosphoprotein</keyword>
<dbReference type="PANTHER" id="PTHR33121">
    <property type="entry name" value="CYCLIC DI-GMP PHOSPHODIESTERASE PDEF"/>
    <property type="match status" value="1"/>
</dbReference>
<dbReference type="InterPro" id="IPR000160">
    <property type="entry name" value="GGDEF_dom"/>
</dbReference>
<feature type="domain" description="GGDEF" evidence="5">
    <location>
        <begin position="201"/>
        <end position="332"/>
    </location>
</feature>
<dbReference type="OrthoDB" id="7251575at2"/>
<dbReference type="InterPro" id="IPR043128">
    <property type="entry name" value="Rev_trsase/Diguanyl_cyclase"/>
</dbReference>
<dbReference type="EMBL" id="FOSQ01000001">
    <property type="protein sequence ID" value="SFK15217.1"/>
    <property type="molecule type" value="Genomic_DNA"/>
</dbReference>
<reference evidence="6 7" key="1">
    <citation type="submission" date="2016-10" db="EMBL/GenBank/DDBJ databases">
        <authorList>
            <person name="de Groot N.N."/>
        </authorList>
    </citation>
    <scope>NUCLEOTIDE SEQUENCE [LARGE SCALE GENOMIC DNA]</scope>
    <source>
        <strain evidence="6 7">DSM 19981</strain>
    </source>
</reference>
<evidence type="ECO:0000259" key="3">
    <source>
        <dbReference type="PROSITE" id="PS50110"/>
    </source>
</evidence>
<evidence type="ECO:0000313" key="7">
    <source>
        <dbReference type="Proteomes" id="UP000199473"/>
    </source>
</evidence>
<dbReference type="CDD" id="cd01949">
    <property type="entry name" value="GGDEF"/>
    <property type="match status" value="1"/>
</dbReference>
<dbReference type="GO" id="GO:0071111">
    <property type="term" value="F:cyclic-guanylate-specific phosphodiesterase activity"/>
    <property type="evidence" value="ECO:0007669"/>
    <property type="project" value="InterPro"/>
</dbReference>
<evidence type="ECO:0000259" key="4">
    <source>
        <dbReference type="PROSITE" id="PS50883"/>
    </source>
</evidence>
<dbReference type="RefSeq" id="WP_092953691.1">
    <property type="nucleotide sequence ID" value="NZ_FOSQ01000001.1"/>
</dbReference>
<evidence type="ECO:0000256" key="2">
    <source>
        <dbReference type="SAM" id="MobiDB-lite"/>
    </source>
</evidence>
<dbReference type="NCBIfam" id="TIGR00254">
    <property type="entry name" value="GGDEF"/>
    <property type="match status" value="1"/>
</dbReference>
<dbReference type="InterPro" id="IPR035919">
    <property type="entry name" value="EAL_sf"/>
</dbReference>
<dbReference type="PROSITE" id="PS50110">
    <property type="entry name" value="RESPONSE_REGULATORY"/>
    <property type="match status" value="1"/>
</dbReference>
<sequence length="593" mass="62312">MFANETQPAPGDGTPNEEAKLVVLVVDDEVWIAEELALGLEEAGMAVKIATSAVTAQAALAETNDIGVVVTDIRMPGEDGLSLVRRLVMNRPETEAIETVVMTGHATIEDAVAAVRAGAFDFVRKPFTLDEMIAVVAAARARAATKRQEARNRAQESRRLAAAEAEREEARARDPLTGLPNRAAFSARLAEMTVNAARDGSGMAVIALDLDGFAALNEAGGSAVGDVILQTIGARLRQATGPEWIVARIGSDEFAVASAACASQADALAVAERIRAAIEEPVPQPTGALRLTASIGVAHRATADRVALDDAALVAGSVARREGGSRCVLFTPAMQEAAERRLTVVRDLPHAVARQETAIYYQPIFNIADRRLLGFEALMRWRHPTLGFISPGEFIAIAEEGRVILDLGAWALRVAAAQASQWGAGTTRDLYITVNLSGRQIAEVDVAGMFKAALEAENLPAKALVAEVTETVALGPKAGEVVEAIRALGVRVALDDFGAGYSSLGVLGGLSVDTVKLDRALVMRVVTDTRERRLLTGLVATIHALGLKVVAEGIETDGQLQVVRQAGCEAAQGYLLGRPLTAAAATALVLAEG</sequence>
<dbReference type="STRING" id="1123062.SAMN02745775_10124"/>
<dbReference type="InterPro" id="IPR050706">
    <property type="entry name" value="Cyclic-di-GMP_PDE-like"/>
</dbReference>
<proteinExistence type="predicted"/>
<dbReference type="CDD" id="cd01948">
    <property type="entry name" value="EAL"/>
    <property type="match status" value="1"/>
</dbReference>
<keyword evidence="7" id="KW-1185">Reference proteome</keyword>
<dbReference type="SUPFAM" id="SSF141868">
    <property type="entry name" value="EAL domain-like"/>
    <property type="match status" value="1"/>
</dbReference>
<dbReference type="GO" id="GO:0000160">
    <property type="term" value="P:phosphorelay signal transduction system"/>
    <property type="evidence" value="ECO:0007669"/>
    <property type="project" value="InterPro"/>
</dbReference>
<feature type="modified residue" description="4-aspartylphosphate" evidence="1">
    <location>
        <position position="72"/>
    </location>
</feature>
<feature type="domain" description="Response regulatory" evidence="3">
    <location>
        <begin position="22"/>
        <end position="140"/>
    </location>
</feature>
<dbReference type="SUPFAM" id="SSF52172">
    <property type="entry name" value="CheY-like"/>
    <property type="match status" value="1"/>
</dbReference>
<evidence type="ECO:0000259" key="5">
    <source>
        <dbReference type="PROSITE" id="PS50887"/>
    </source>
</evidence>
<name>A0A1I3X7D8_9PROT</name>
<dbReference type="PROSITE" id="PS50883">
    <property type="entry name" value="EAL"/>
    <property type="match status" value="1"/>
</dbReference>
<dbReference type="InterPro" id="IPR011006">
    <property type="entry name" value="CheY-like_superfamily"/>
</dbReference>
<evidence type="ECO:0000313" key="6">
    <source>
        <dbReference type="EMBL" id="SFK15217.1"/>
    </source>
</evidence>
<dbReference type="Gene3D" id="3.30.70.270">
    <property type="match status" value="1"/>
</dbReference>
<dbReference type="SMART" id="SM00448">
    <property type="entry name" value="REC"/>
    <property type="match status" value="1"/>
</dbReference>
<dbReference type="Gene3D" id="3.20.20.450">
    <property type="entry name" value="EAL domain"/>
    <property type="match status" value="1"/>
</dbReference>
<evidence type="ECO:0000256" key="1">
    <source>
        <dbReference type="PROSITE-ProRule" id="PRU00169"/>
    </source>
</evidence>
<dbReference type="Pfam" id="PF00990">
    <property type="entry name" value="GGDEF"/>
    <property type="match status" value="1"/>
</dbReference>
<dbReference type="InterPro" id="IPR001633">
    <property type="entry name" value="EAL_dom"/>
</dbReference>
<dbReference type="PROSITE" id="PS50887">
    <property type="entry name" value="GGDEF"/>
    <property type="match status" value="1"/>
</dbReference>
<dbReference type="SMART" id="SM00267">
    <property type="entry name" value="GGDEF"/>
    <property type="match status" value="1"/>
</dbReference>
<feature type="compositionally biased region" description="Basic and acidic residues" evidence="2">
    <location>
        <begin position="147"/>
        <end position="174"/>
    </location>
</feature>
<dbReference type="AlphaFoldDB" id="A0A1I3X7D8"/>
<organism evidence="6 7">
    <name type="scientific">Falsiroseomonas stagni DSM 19981</name>
    <dbReference type="NCBI Taxonomy" id="1123062"/>
    <lineage>
        <taxon>Bacteria</taxon>
        <taxon>Pseudomonadati</taxon>
        <taxon>Pseudomonadota</taxon>
        <taxon>Alphaproteobacteria</taxon>
        <taxon>Acetobacterales</taxon>
        <taxon>Roseomonadaceae</taxon>
        <taxon>Falsiroseomonas</taxon>
    </lineage>
</organism>
<dbReference type="Gene3D" id="3.40.50.2300">
    <property type="match status" value="1"/>
</dbReference>
<dbReference type="Pfam" id="PF00563">
    <property type="entry name" value="EAL"/>
    <property type="match status" value="1"/>
</dbReference>
<protein>
    <submittedName>
        <fullName evidence="6">Diguanylate cyclase (GGDEF) domain-containing protein</fullName>
    </submittedName>
</protein>